<evidence type="ECO:0000313" key="2">
    <source>
        <dbReference type="EMBL" id="KAF2704433.1"/>
    </source>
</evidence>
<dbReference type="Pfam" id="PF07876">
    <property type="entry name" value="Dabb"/>
    <property type="match status" value="1"/>
</dbReference>
<dbReference type="InterPro" id="IPR011008">
    <property type="entry name" value="Dimeric_a/b-barrel"/>
</dbReference>
<dbReference type="InterPro" id="IPR013097">
    <property type="entry name" value="Dabb"/>
</dbReference>
<dbReference type="SUPFAM" id="SSF54909">
    <property type="entry name" value="Dimeric alpha+beta barrel"/>
    <property type="match status" value="1"/>
</dbReference>
<dbReference type="SMART" id="SM00886">
    <property type="entry name" value="Dabb"/>
    <property type="match status" value="1"/>
</dbReference>
<organism evidence="2 3">
    <name type="scientific">Pleomassaria siparia CBS 279.74</name>
    <dbReference type="NCBI Taxonomy" id="1314801"/>
    <lineage>
        <taxon>Eukaryota</taxon>
        <taxon>Fungi</taxon>
        <taxon>Dikarya</taxon>
        <taxon>Ascomycota</taxon>
        <taxon>Pezizomycotina</taxon>
        <taxon>Dothideomycetes</taxon>
        <taxon>Pleosporomycetidae</taxon>
        <taxon>Pleosporales</taxon>
        <taxon>Pleomassariaceae</taxon>
        <taxon>Pleomassaria</taxon>
    </lineage>
</organism>
<feature type="domain" description="Stress-response A/B barrel" evidence="1">
    <location>
        <begin position="4"/>
        <end position="108"/>
    </location>
</feature>
<sequence>MSKIMRLTLFKIPEPAHIEEAIAKYSTMTKDAVKDGKPYILNAAASRPYDDPRAKGYTLVARTVFPSKADMDYYDTECAAHQELKAMLKGKVVDGPPLTVFMDMPESA</sequence>
<dbReference type="EMBL" id="MU005782">
    <property type="protein sequence ID" value="KAF2704433.1"/>
    <property type="molecule type" value="Genomic_DNA"/>
</dbReference>
<keyword evidence="3" id="KW-1185">Reference proteome</keyword>
<dbReference type="Proteomes" id="UP000799428">
    <property type="component" value="Unassembled WGS sequence"/>
</dbReference>
<dbReference type="PROSITE" id="PS51502">
    <property type="entry name" value="S_R_A_B_BARREL"/>
    <property type="match status" value="1"/>
</dbReference>
<gene>
    <name evidence="2" type="ORF">K504DRAFT_461195</name>
</gene>
<reference evidence="2" key="1">
    <citation type="journal article" date="2020" name="Stud. Mycol.">
        <title>101 Dothideomycetes genomes: a test case for predicting lifestyles and emergence of pathogens.</title>
        <authorList>
            <person name="Haridas S."/>
            <person name="Albert R."/>
            <person name="Binder M."/>
            <person name="Bloem J."/>
            <person name="Labutti K."/>
            <person name="Salamov A."/>
            <person name="Andreopoulos B."/>
            <person name="Baker S."/>
            <person name="Barry K."/>
            <person name="Bills G."/>
            <person name="Bluhm B."/>
            <person name="Cannon C."/>
            <person name="Castanera R."/>
            <person name="Culley D."/>
            <person name="Daum C."/>
            <person name="Ezra D."/>
            <person name="Gonzalez J."/>
            <person name="Henrissat B."/>
            <person name="Kuo A."/>
            <person name="Liang C."/>
            <person name="Lipzen A."/>
            <person name="Lutzoni F."/>
            <person name="Magnuson J."/>
            <person name="Mondo S."/>
            <person name="Nolan M."/>
            <person name="Ohm R."/>
            <person name="Pangilinan J."/>
            <person name="Park H.-J."/>
            <person name="Ramirez L."/>
            <person name="Alfaro M."/>
            <person name="Sun H."/>
            <person name="Tritt A."/>
            <person name="Yoshinaga Y."/>
            <person name="Zwiers L.-H."/>
            <person name="Turgeon B."/>
            <person name="Goodwin S."/>
            <person name="Spatafora J."/>
            <person name="Crous P."/>
            <person name="Grigoriev I."/>
        </authorList>
    </citation>
    <scope>NUCLEOTIDE SEQUENCE</scope>
    <source>
        <strain evidence="2">CBS 279.74</strain>
    </source>
</reference>
<proteinExistence type="predicted"/>
<dbReference type="AlphaFoldDB" id="A0A6G1JVS5"/>
<name>A0A6G1JVS5_9PLEO</name>
<dbReference type="Gene3D" id="3.30.70.100">
    <property type="match status" value="1"/>
</dbReference>
<protein>
    <recommendedName>
        <fullName evidence="1">Stress-response A/B barrel domain-containing protein</fullName>
    </recommendedName>
</protein>
<evidence type="ECO:0000313" key="3">
    <source>
        <dbReference type="Proteomes" id="UP000799428"/>
    </source>
</evidence>
<dbReference type="OrthoDB" id="3830014at2759"/>
<evidence type="ECO:0000259" key="1">
    <source>
        <dbReference type="PROSITE" id="PS51502"/>
    </source>
</evidence>
<accession>A0A6G1JVS5</accession>